<evidence type="ECO:0000313" key="1">
    <source>
        <dbReference type="EMBL" id="CEJ83984.1"/>
    </source>
</evidence>
<dbReference type="AlphaFoldDB" id="A0A0A1TAK3"/>
<gene>
    <name evidence="1" type="ORF">VHEMI03347</name>
</gene>
<dbReference type="STRING" id="1531966.A0A0A1TAK3"/>
<keyword evidence="2" id="KW-1185">Reference proteome</keyword>
<accession>A0A0A1TAK3</accession>
<dbReference type="Proteomes" id="UP000039046">
    <property type="component" value="Unassembled WGS sequence"/>
</dbReference>
<organism evidence="1 2">
    <name type="scientific">[Torrubiella] hemipterigena</name>
    <dbReference type="NCBI Taxonomy" id="1531966"/>
    <lineage>
        <taxon>Eukaryota</taxon>
        <taxon>Fungi</taxon>
        <taxon>Dikarya</taxon>
        <taxon>Ascomycota</taxon>
        <taxon>Pezizomycotina</taxon>
        <taxon>Sordariomycetes</taxon>
        <taxon>Hypocreomycetidae</taxon>
        <taxon>Hypocreales</taxon>
        <taxon>Clavicipitaceae</taxon>
        <taxon>Clavicipitaceae incertae sedis</taxon>
        <taxon>'Torrubiella' clade</taxon>
    </lineage>
</organism>
<protein>
    <submittedName>
        <fullName evidence="1">Uncharacterized protein</fullName>
    </submittedName>
</protein>
<evidence type="ECO:0000313" key="2">
    <source>
        <dbReference type="Proteomes" id="UP000039046"/>
    </source>
</evidence>
<proteinExistence type="predicted"/>
<dbReference type="EMBL" id="CDHN01000002">
    <property type="protein sequence ID" value="CEJ83984.1"/>
    <property type="molecule type" value="Genomic_DNA"/>
</dbReference>
<name>A0A0A1TAK3_9HYPO</name>
<dbReference type="HOGENOM" id="CLU_723984_0_0_1"/>
<sequence>MDRPIHWTQDIRFSHLRRPPAWWHFYPGTLYTPRPAARMEKRIAEERQSEWRWYTSQGPDRDRNRRSLNAFFFPWDAYGRTWARLRAALAGGNAADVEPGMINPDCVECALCLPFYGCLVAKLQGTIRSFYQIEGDELSDWKDGWCCPCVALEKCEYEILAREAQHSRIKTAYVFSPPTTDEYLMEVPMTSDSIDSPSPPVQINKKRRSDAILQRLPDCLFKSSQSRQTTSATSTPSHVLVDHGVVVAHIVQPDHNLENDVTLVPEVKKKTSDHGLETDLVVASSETRASPHGLGVDVKTMAQNFTRKHDLTTDGASAKAISQAEPHPLSSDKLTSFVSNTSAPASSSEQIHLAKDVLLSNDARHSGINVNSIRRSNKGSGS</sequence>
<dbReference type="OrthoDB" id="1045822at2759"/>
<reference evidence="1 2" key="1">
    <citation type="journal article" date="2015" name="Genome Announc.">
        <title>Draft Genome Sequence and Gene Annotation of the Entomopathogenic Fungus Verticillium hemipterigenum.</title>
        <authorList>
            <person name="Horn F."/>
            <person name="Habel A."/>
            <person name="Scharf D.H."/>
            <person name="Dworschak J."/>
            <person name="Brakhage A.A."/>
            <person name="Guthke R."/>
            <person name="Hertweck C."/>
            <person name="Linde J."/>
        </authorList>
    </citation>
    <scope>NUCLEOTIDE SEQUENCE [LARGE SCALE GENOMIC DNA]</scope>
</reference>